<keyword evidence="3" id="KW-0479">Metal-binding</keyword>
<comment type="caution">
    <text evidence="5">The sequence shown here is derived from an EMBL/GenBank/DDBJ whole genome shotgun (WGS) entry which is preliminary data.</text>
</comment>
<dbReference type="Pfam" id="PF03492">
    <property type="entry name" value="Methyltransf_7"/>
    <property type="match status" value="1"/>
</dbReference>
<keyword evidence="4" id="KW-0460">Magnesium</keyword>
<dbReference type="GO" id="GO:0032259">
    <property type="term" value="P:methylation"/>
    <property type="evidence" value="ECO:0007669"/>
    <property type="project" value="UniProtKB-KW"/>
</dbReference>
<dbReference type="Gene3D" id="3.40.50.150">
    <property type="entry name" value="Vaccinia Virus protein VP39"/>
    <property type="match status" value="1"/>
</dbReference>
<evidence type="ECO:0000313" key="6">
    <source>
        <dbReference type="Proteomes" id="UP001443914"/>
    </source>
</evidence>
<proteinExistence type="predicted"/>
<dbReference type="InterPro" id="IPR005299">
    <property type="entry name" value="MeTrfase_7"/>
</dbReference>
<dbReference type="AlphaFoldDB" id="A0AAW1MXY7"/>
<keyword evidence="1" id="KW-0489">Methyltransferase</keyword>
<dbReference type="EMBL" id="JBDFQZ010000002">
    <property type="protein sequence ID" value="KAK9749647.1"/>
    <property type="molecule type" value="Genomic_DNA"/>
</dbReference>
<dbReference type="InterPro" id="IPR029063">
    <property type="entry name" value="SAM-dependent_MTases_sf"/>
</dbReference>
<dbReference type="PANTHER" id="PTHR31009">
    <property type="entry name" value="S-ADENOSYL-L-METHIONINE:CARBOXYL METHYLTRANSFERASE FAMILY PROTEIN"/>
    <property type="match status" value="1"/>
</dbReference>
<dbReference type="Proteomes" id="UP001443914">
    <property type="component" value="Unassembled WGS sequence"/>
</dbReference>
<keyword evidence="2" id="KW-0808">Transferase</keyword>
<evidence type="ECO:0000313" key="5">
    <source>
        <dbReference type="EMBL" id="KAK9749647.1"/>
    </source>
</evidence>
<dbReference type="GO" id="GO:0008168">
    <property type="term" value="F:methyltransferase activity"/>
    <property type="evidence" value="ECO:0007669"/>
    <property type="project" value="UniProtKB-KW"/>
</dbReference>
<dbReference type="SUPFAM" id="SSF53335">
    <property type="entry name" value="S-adenosyl-L-methionine-dependent methyltransferases"/>
    <property type="match status" value="1"/>
</dbReference>
<organism evidence="5 6">
    <name type="scientific">Saponaria officinalis</name>
    <name type="common">Common soapwort</name>
    <name type="synonym">Lychnis saponaria</name>
    <dbReference type="NCBI Taxonomy" id="3572"/>
    <lineage>
        <taxon>Eukaryota</taxon>
        <taxon>Viridiplantae</taxon>
        <taxon>Streptophyta</taxon>
        <taxon>Embryophyta</taxon>
        <taxon>Tracheophyta</taxon>
        <taxon>Spermatophyta</taxon>
        <taxon>Magnoliopsida</taxon>
        <taxon>eudicotyledons</taxon>
        <taxon>Gunneridae</taxon>
        <taxon>Pentapetalae</taxon>
        <taxon>Caryophyllales</taxon>
        <taxon>Caryophyllaceae</taxon>
        <taxon>Caryophylleae</taxon>
        <taxon>Saponaria</taxon>
    </lineage>
</organism>
<evidence type="ECO:0000256" key="1">
    <source>
        <dbReference type="ARBA" id="ARBA00022603"/>
    </source>
</evidence>
<reference evidence="5" key="1">
    <citation type="submission" date="2024-03" db="EMBL/GenBank/DDBJ databases">
        <title>WGS assembly of Saponaria officinalis var. Norfolk2.</title>
        <authorList>
            <person name="Jenkins J."/>
            <person name="Shu S."/>
            <person name="Grimwood J."/>
            <person name="Barry K."/>
            <person name="Goodstein D."/>
            <person name="Schmutz J."/>
            <person name="Leebens-Mack J."/>
            <person name="Osbourn A."/>
        </authorList>
    </citation>
    <scope>NUCLEOTIDE SEQUENCE [LARGE SCALE GENOMIC DNA]</scope>
    <source>
        <strain evidence="5">JIC</strain>
    </source>
</reference>
<dbReference type="InterPro" id="IPR042086">
    <property type="entry name" value="MeTrfase_capping"/>
</dbReference>
<accession>A0AAW1MXY7</accession>
<dbReference type="GO" id="GO:0046872">
    <property type="term" value="F:metal ion binding"/>
    <property type="evidence" value="ECO:0007669"/>
    <property type="project" value="UniProtKB-KW"/>
</dbReference>
<evidence type="ECO:0000256" key="4">
    <source>
        <dbReference type="ARBA" id="ARBA00022842"/>
    </source>
</evidence>
<sequence length="375" mass="42512">MDVEKIFHMKGGHGDSSYSSNSSLQKKAGEMVKQITTETIQEVYLANTPQNLAIADMGCSTGPNTLSIIKELYEAVENAYRKAQINGPKSPPQICFYLNDLHTNDFNSIFKALPEFYRENISGGNNVNESNLQGYFRPSVFIAASPGSFYGPIFPRNFLHFVYSSYSLHWLSKVPPGIYDEHGESTNKGCVYICKASPPSIIPAYAQQFRDDFSRFLRLRSQELTNAGRMVFVLLGRENSNHIDRGNSFLWELLAQSFNILISKGLVKEEKVNSYDVHFYAPSKEEIHEEVRKEGSFKLARLEMFEIERDEESYGGSYGIAVARTVRAIQESMIIHHFGEDILDVLFDTYGKLVDEEMGKQEIRPITFVIVLSKV</sequence>
<name>A0AAW1MXY7_SAPOF</name>
<dbReference type="Gene3D" id="1.10.1200.270">
    <property type="entry name" value="Methyltransferase, alpha-helical capping domain"/>
    <property type="match status" value="1"/>
</dbReference>
<keyword evidence="6" id="KW-1185">Reference proteome</keyword>
<gene>
    <name evidence="5" type="ORF">RND81_02G140800</name>
</gene>
<evidence type="ECO:0000256" key="2">
    <source>
        <dbReference type="ARBA" id="ARBA00022679"/>
    </source>
</evidence>
<protein>
    <submittedName>
        <fullName evidence="5">Uncharacterized protein</fullName>
    </submittedName>
</protein>
<evidence type="ECO:0000256" key="3">
    <source>
        <dbReference type="ARBA" id="ARBA00022723"/>
    </source>
</evidence>